<feature type="non-terminal residue" evidence="5">
    <location>
        <position position="63"/>
    </location>
</feature>
<gene>
    <name evidence="5" type="ORF">C3L33_12022</name>
</gene>
<keyword evidence="2" id="KW-0808">Transferase</keyword>
<dbReference type="PROSITE" id="PS51683">
    <property type="entry name" value="SAM_OMT_II"/>
    <property type="match status" value="1"/>
</dbReference>
<sequence>MASDSRLAASVLVKDCKGVFEGLNSLVDVGGGTGTVAKSVADAFPDRVGVHRAIPSADAVLLK</sequence>
<keyword evidence="1" id="KW-0489">Methyltransferase</keyword>
<reference evidence="5 6" key="1">
    <citation type="journal article" date="2019" name="Genome Biol. Evol.">
        <title>The Rhododendron genome and chromosomal organization provide insight into shared whole-genome duplications across the heath family (Ericaceae).</title>
        <authorList>
            <person name="Soza V.L."/>
            <person name="Lindsley D."/>
            <person name="Waalkes A."/>
            <person name="Ramage E."/>
            <person name="Patwardhan R.P."/>
            <person name="Burton J.N."/>
            <person name="Adey A."/>
            <person name="Kumar A."/>
            <person name="Qiu R."/>
            <person name="Shendure J."/>
            <person name="Hall B."/>
        </authorList>
    </citation>
    <scope>NUCLEOTIDE SEQUENCE [LARGE SCALE GENOMIC DNA]</scope>
    <source>
        <strain evidence="5">RSF 1966-606</strain>
    </source>
</reference>
<dbReference type="Pfam" id="PF00891">
    <property type="entry name" value="Methyltransf_2"/>
    <property type="match status" value="1"/>
</dbReference>
<evidence type="ECO:0000256" key="1">
    <source>
        <dbReference type="ARBA" id="ARBA00022603"/>
    </source>
</evidence>
<comment type="caution">
    <text evidence="5">The sequence shown here is derived from an EMBL/GenBank/DDBJ whole genome shotgun (WGS) entry which is preliminary data.</text>
</comment>
<evidence type="ECO:0000313" key="5">
    <source>
        <dbReference type="EMBL" id="KAE9456080.1"/>
    </source>
</evidence>
<dbReference type="EMBL" id="QEFC01001764">
    <property type="protein sequence ID" value="KAE9456080.1"/>
    <property type="molecule type" value="Genomic_DNA"/>
</dbReference>
<evidence type="ECO:0000259" key="4">
    <source>
        <dbReference type="Pfam" id="PF00891"/>
    </source>
</evidence>
<dbReference type="InterPro" id="IPR016461">
    <property type="entry name" value="COMT-like"/>
</dbReference>
<feature type="domain" description="O-methyltransferase C-terminal" evidence="4">
    <location>
        <begin position="1"/>
        <end position="46"/>
    </location>
</feature>
<accession>A0A6A4LCM5</accession>
<dbReference type="AlphaFoldDB" id="A0A6A4LCM5"/>
<evidence type="ECO:0000256" key="3">
    <source>
        <dbReference type="ARBA" id="ARBA00022691"/>
    </source>
</evidence>
<dbReference type="InterPro" id="IPR001077">
    <property type="entry name" value="COMT_C"/>
</dbReference>
<protein>
    <recommendedName>
        <fullName evidence="4">O-methyltransferase C-terminal domain-containing protein</fullName>
    </recommendedName>
</protein>
<organism evidence="5 6">
    <name type="scientific">Rhododendron williamsianum</name>
    <dbReference type="NCBI Taxonomy" id="262921"/>
    <lineage>
        <taxon>Eukaryota</taxon>
        <taxon>Viridiplantae</taxon>
        <taxon>Streptophyta</taxon>
        <taxon>Embryophyta</taxon>
        <taxon>Tracheophyta</taxon>
        <taxon>Spermatophyta</taxon>
        <taxon>Magnoliopsida</taxon>
        <taxon>eudicotyledons</taxon>
        <taxon>Gunneridae</taxon>
        <taxon>Pentapetalae</taxon>
        <taxon>asterids</taxon>
        <taxon>Ericales</taxon>
        <taxon>Ericaceae</taxon>
        <taxon>Ericoideae</taxon>
        <taxon>Rhodoreae</taxon>
        <taxon>Rhododendron</taxon>
    </lineage>
</organism>
<keyword evidence="3" id="KW-0949">S-adenosyl-L-methionine</keyword>
<evidence type="ECO:0000256" key="2">
    <source>
        <dbReference type="ARBA" id="ARBA00022679"/>
    </source>
</evidence>
<dbReference type="GO" id="GO:0032259">
    <property type="term" value="P:methylation"/>
    <property type="evidence" value="ECO:0007669"/>
    <property type="project" value="UniProtKB-KW"/>
</dbReference>
<proteinExistence type="predicted"/>
<evidence type="ECO:0000313" key="6">
    <source>
        <dbReference type="Proteomes" id="UP000428333"/>
    </source>
</evidence>
<dbReference type="GO" id="GO:0008171">
    <property type="term" value="F:O-methyltransferase activity"/>
    <property type="evidence" value="ECO:0007669"/>
    <property type="project" value="InterPro"/>
</dbReference>
<keyword evidence="6" id="KW-1185">Reference proteome</keyword>
<feature type="non-terminal residue" evidence="5">
    <location>
        <position position="1"/>
    </location>
</feature>
<name>A0A6A4LCM5_9ERIC</name>
<dbReference type="Gene3D" id="3.40.50.150">
    <property type="entry name" value="Vaccinia Virus protein VP39"/>
    <property type="match status" value="1"/>
</dbReference>
<dbReference type="OrthoDB" id="851454at2759"/>
<dbReference type="InterPro" id="IPR029063">
    <property type="entry name" value="SAM-dependent_MTases_sf"/>
</dbReference>
<dbReference type="Proteomes" id="UP000428333">
    <property type="component" value="Linkage Group LG07"/>
</dbReference>
<dbReference type="SUPFAM" id="SSF53335">
    <property type="entry name" value="S-adenosyl-L-methionine-dependent methyltransferases"/>
    <property type="match status" value="1"/>
</dbReference>